<comment type="pathway">
    <text evidence="3">Porphyrin-containing compound metabolism; protoheme biosynthesis.</text>
</comment>
<dbReference type="InterPro" id="IPR005254">
    <property type="entry name" value="Heme_biosyn_assoc_TPR_pro"/>
</dbReference>
<keyword evidence="4" id="KW-1003">Cell membrane</keyword>
<evidence type="ECO:0000256" key="8">
    <source>
        <dbReference type="ARBA" id="ARBA00022803"/>
    </source>
</evidence>
<keyword evidence="9 12" id="KW-1133">Transmembrane helix</keyword>
<evidence type="ECO:0000256" key="5">
    <source>
        <dbReference type="ARBA" id="ARBA00022519"/>
    </source>
</evidence>
<dbReference type="PANTHER" id="PTHR14027:SF2">
    <property type="entry name" value="RNA POLYMERASE-ASSOCIATED PROTEIN CTR9 HOMOLOG"/>
    <property type="match status" value="1"/>
</dbReference>
<dbReference type="PANTHER" id="PTHR14027">
    <property type="entry name" value="RNA POLYMERASE-ASSOCIATED PROTEIN CTR9"/>
    <property type="match status" value="1"/>
</dbReference>
<keyword evidence="8" id="KW-0802">TPR repeat</keyword>
<evidence type="ECO:0000256" key="4">
    <source>
        <dbReference type="ARBA" id="ARBA00022475"/>
    </source>
</evidence>
<keyword evidence="10 12" id="KW-0472">Membrane</keyword>
<dbReference type="UniPathway" id="UPA00252"/>
<comment type="function">
    <text evidence="1">Involved in a late step of protoheme IX synthesis.</text>
</comment>
<dbReference type="EMBL" id="JOJP01000001">
    <property type="protein sequence ID" value="KEI69898.1"/>
    <property type="molecule type" value="Genomic_DNA"/>
</dbReference>
<evidence type="ECO:0000313" key="14">
    <source>
        <dbReference type="EMBL" id="KEI69898.1"/>
    </source>
</evidence>
<keyword evidence="15" id="KW-1185">Reference proteome</keyword>
<gene>
    <name evidence="14" type="ORF">GV64_03305</name>
</gene>
<sequence>MKGFALFLIIISACFLLANIMVNDHGYVLIAYDGMTFESSLWGLLLLVVISLGLIWLTVISFRILLGAFSFIYPLSSGARKAKARKLFDRGLAEFTKGHWRKAERLLGQAAKSGESPLINYLAAARAAHEAGNYEASAHWLRQADSKAPGAEMAIGITQAQLQLASNHLEQALATLKHLHKKYPRHAYILKMLKQVYIRLNDWQSLEKLLPKLRKQKVVKDDEYHQLEQQAFKALFEQAYSYGRNRLSTEEKVKPADDIWSGLSHNQRRDPAILYRYCDCLVRLGAEEKAELLLRENLNHCFSEPLIRLYGKTPGRDLKKQLLFAESLLNQRTNDPELLLALGRLALRNELWGKAKEYLEASLRLRKSVDVYNELGHLLGHLDEFETSSRYFQEGLLLAADSATNLPRIYKQ</sequence>
<dbReference type="GO" id="GO:0006779">
    <property type="term" value="P:porphyrin-containing compound biosynthetic process"/>
    <property type="evidence" value="ECO:0007669"/>
    <property type="project" value="UniProtKB-KW"/>
</dbReference>
<keyword evidence="6 12" id="KW-0812">Transmembrane</keyword>
<dbReference type="RefSeq" id="WP_020584614.1">
    <property type="nucleotide sequence ID" value="NZ_JOJP01000001.1"/>
</dbReference>
<evidence type="ECO:0000256" key="9">
    <source>
        <dbReference type="ARBA" id="ARBA00022989"/>
    </source>
</evidence>
<evidence type="ECO:0000256" key="10">
    <source>
        <dbReference type="ARBA" id="ARBA00023136"/>
    </source>
</evidence>
<keyword evidence="5" id="KW-0997">Cell inner membrane</keyword>
<dbReference type="Gene3D" id="1.25.40.10">
    <property type="entry name" value="Tetratricopeptide repeat domain"/>
    <property type="match status" value="2"/>
</dbReference>
<evidence type="ECO:0000256" key="6">
    <source>
        <dbReference type="ARBA" id="ARBA00022692"/>
    </source>
</evidence>
<comment type="caution">
    <text evidence="14">The sequence shown here is derived from an EMBL/GenBank/DDBJ whole genome shotgun (WGS) entry which is preliminary data.</text>
</comment>
<dbReference type="GO" id="GO:0006368">
    <property type="term" value="P:transcription elongation by RNA polymerase II"/>
    <property type="evidence" value="ECO:0007669"/>
    <property type="project" value="TreeGrafter"/>
</dbReference>
<dbReference type="InterPro" id="IPR010817">
    <property type="entry name" value="HemY_N"/>
</dbReference>
<dbReference type="GO" id="GO:0006355">
    <property type="term" value="P:regulation of DNA-templated transcription"/>
    <property type="evidence" value="ECO:0007669"/>
    <property type="project" value="InterPro"/>
</dbReference>
<dbReference type="InterPro" id="IPR011990">
    <property type="entry name" value="TPR-like_helical_dom_sf"/>
</dbReference>
<dbReference type="InterPro" id="IPR031101">
    <property type="entry name" value="Ctr9"/>
</dbReference>
<name>A0A081K6X2_9GAMM</name>
<dbReference type="GO" id="GO:0042168">
    <property type="term" value="P:heme metabolic process"/>
    <property type="evidence" value="ECO:0007669"/>
    <property type="project" value="InterPro"/>
</dbReference>
<organism evidence="14 15">
    <name type="scientific">Endozoicomonas elysicola</name>
    <dbReference type="NCBI Taxonomy" id="305900"/>
    <lineage>
        <taxon>Bacteria</taxon>
        <taxon>Pseudomonadati</taxon>
        <taxon>Pseudomonadota</taxon>
        <taxon>Gammaproteobacteria</taxon>
        <taxon>Oceanospirillales</taxon>
        <taxon>Endozoicomonadaceae</taxon>
        <taxon>Endozoicomonas</taxon>
    </lineage>
</organism>
<evidence type="ECO:0000256" key="11">
    <source>
        <dbReference type="ARBA" id="ARBA00023244"/>
    </source>
</evidence>
<evidence type="ECO:0000313" key="15">
    <source>
        <dbReference type="Proteomes" id="UP000027997"/>
    </source>
</evidence>
<reference evidence="14 15" key="1">
    <citation type="submission" date="2014-06" db="EMBL/GenBank/DDBJ databases">
        <title>Whole Genome Sequences of Three Symbiotic Endozoicomonas Bacteria.</title>
        <authorList>
            <person name="Neave M.J."/>
            <person name="Apprill A."/>
            <person name="Voolstra C.R."/>
        </authorList>
    </citation>
    <scope>NUCLEOTIDE SEQUENCE [LARGE SCALE GENOMIC DNA]</scope>
    <source>
        <strain evidence="14 15">DSM 22380</strain>
    </source>
</reference>
<comment type="subcellular location">
    <subcellularLocation>
        <location evidence="2">Cell inner membrane</location>
        <topology evidence="2">Multi-pass membrane protein</topology>
    </subcellularLocation>
</comment>
<dbReference type="eggNOG" id="COG3071">
    <property type="taxonomic scope" value="Bacteria"/>
</dbReference>
<feature type="domain" description="HemY N-terminal" evidence="13">
    <location>
        <begin position="26"/>
        <end position="132"/>
    </location>
</feature>
<protein>
    <recommendedName>
        <fullName evidence="13">HemY N-terminal domain-containing protein</fullName>
    </recommendedName>
</protein>
<dbReference type="NCBIfam" id="TIGR00540">
    <property type="entry name" value="TPR_hemY_coli"/>
    <property type="match status" value="1"/>
</dbReference>
<evidence type="ECO:0000259" key="13">
    <source>
        <dbReference type="Pfam" id="PF07219"/>
    </source>
</evidence>
<dbReference type="GO" id="GO:0000993">
    <property type="term" value="F:RNA polymerase II complex binding"/>
    <property type="evidence" value="ECO:0007669"/>
    <property type="project" value="TreeGrafter"/>
</dbReference>
<keyword evidence="11" id="KW-0627">Porphyrin biosynthesis</keyword>
<dbReference type="AlphaFoldDB" id="A0A081K6X2"/>
<keyword evidence="7" id="KW-0677">Repeat</keyword>
<dbReference type="SUPFAM" id="SSF48452">
    <property type="entry name" value="TPR-like"/>
    <property type="match status" value="2"/>
</dbReference>
<feature type="transmembrane region" description="Helical" evidence="12">
    <location>
        <begin position="42"/>
        <end position="75"/>
    </location>
</feature>
<proteinExistence type="predicted"/>
<accession>A0A081K6X2</accession>
<dbReference type="STRING" id="305900.GV64_03305"/>
<dbReference type="GO" id="GO:0005886">
    <property type="term" value="C:plasma membrane"/>
    <property type="evidence" value="ECO:0007669"/>
    <property type="project" value="UniProtKB-SubCell"/>
</dbReference>
<dbReference type="Pfam" id="PF07219">
    <property type="entry name" value="HemY_N"/>
    <property type="match status" value="1"/>
</dbReference>
<evidence type="ECO:0000256" key="2">
    <source>
        <dbReference type="ARBA" id="ARBA00004429"/>
    </source>
</evidence>
<evidence type="ECO:0000256" key="3">
    <source>
        <dbReference type="ARBA" id="ARBA00004744"/>
    </source>
</evidence>
<evidence type="ECO:0000256" key="12">
    <source>
        <dbReference type="SAM" id="Phobius"/>
    </source>
</evidence>
<dbReference type="Proteomes" id="UP000027997">
    <property type="component" value="Unassembled WGS sequence"/>
</dbReference>
<evidence type="ECO:0000256" key="7">
    <source>
        <dbReference type="ARBA" id="ARBA00022737"/>
    </source>
</evidence>
<evidence type="ECO:0000256" key="1">
    <source>
        <dbReference type="ARBA" id="ARBA00002962"/>
    </source>
</evidence>